<proteinExistence type="predicted"/>
<dbReference type="PANTHER" id="PTHR18839:SF0">
    <property type="entry name" value="MITOTIC INTERACTOR AND SUBSTRATE OF PLK1 ISOFORM X1-RELATED"/>
    <property type="match status" value="1"/>
</dbReference>
<feature type="compositionally biased region" description="Basic and acidic residues" evidence="1">
    <location>
        <begin position="56"/>
        <end position="72"/>
    </location>
</feature>
<comment type="caution">
    <text evidence="2">The sequence shown here is derived from an EMBL/GenBank/DDBJ whole genome shotgun (WGS) entry which is preliminary data.</text>
</comment>
<dbReference type="Proteomes" id="UP001239994">
    <property type="component" value="Unassembled WGS sequence"/>
</dbReference>
<feature type="region of interest" description="Disordered" evidence="1">
    <location>
        <begin position="49"/>
        <end position="81"/>
    </location>
</feature>
<dbReference type="InterPro" id="IPR042779">
    <property type="entry name" value="MISP/MISP3-like"/>
</dbReference>
<reference evidence="2" key="1">
    <citation type="submission" date="2023-03" db="EMBL/GenBank/DDBJ databases">
        <title>Electrophorus voltai genome.</title>
        <authorList>
            <person name="Bian C."/>
        </authorList>
    </citation>
    <scope>NUCLEOTIDE SEQUENCE</scope>
    <source>
        <strain evidence="2">CB-2022</strain>
        <tissue evidence="2">Muscle</tissue>
    </source>
</reference>
<accession>A0AAD9DLN9</accession>
<feature type="compositionally biased region" description="Basic and acidic residues" evidence="1">
    <location>
        <begin position="505"/>
        <end position="526"/>
    </location>
</feature>
<feature type="region of interest" description="Disordered" evidence="1">
    <location>
        <begin position="279"/>
        <end position="342"/>
    </location>
</feature>
<evidence type="ECO:0000313" key="2">
    <source>
        <dbReference type="EMBL" id="KAK1786316.1"/>
    </source>
</evidence>
<dbReference type="PANTHER" id="PTHR18839">
    <property type="entry name" value="MITOTIC INTERACTOR AND SUBSTRATE OF PLK1 MISP FAMILY MEMBER"/>
    <property type="match status" value="1"/>
</dbReference>
<feature type="compositionally biased region" description="Acidic residues" evidence="1">
    <location>
        <begin position="321"/>
        <end position="342"/>
    </location>
</feature>
<feature type="compositionally biased region" description="Basic and acidic residues" evidence="1">
    <location>
        <begin position="458"/>
        <end position="467"/>
    </location>
</feature>
<name>A0AAD9DLN9_9TELE</name>
<organism evidence="2 3">
    <name type="scientific">Electrophorus voltai</name>
    <dbReference type="NCBI Taxonomy" id="2609070"/>
    <lineage>
        <taxon>Eukaryota</taxon>
        <taxon>Metazoa</taxon>
        <taxon>Chordata</taxon>
        <taxon>Craniata</taxon>
        <taxon>Vertebrata</taxon>
        <taxon>Euteleostomi</taxon>
        <taxon>Actinopterygii</taxon>
        <taxon>Neopterygii</taxon>
        <taxon>Teleostei</taxon>
        <taxon>Ostariophysi</taxon>
        <taxon>Gymnotiformes</taxon>
        <taxon>Gymnotoidei</taxon>
        <taxon>Gymnotidae</taxon>
        <taxon>Electrophorus</taxon>
    </lineage>
</organism>
<protein>
    <submittedName>
        <fullName evidence="2">Uncharacterized protein</fullName>
    </submittedName>
</protein>
<dbReference type="AlphaFoldDB" id="A0AAD9DLN9"/>
<feature type="compositionally biased region" description="Polar residues" evidence="1">
    <location>
        <begin position="146"/>
        <end position="165"/>
    </location>
</feature>
<dbReference type="EMBL" id="JAROKS010000025">
    <property type="protein sequence ID" value="KAK1786316.1"/>
    <property type="molecule type" value="Genomic_DNA"/>
</dbReference>
<feature type="compositionally biased region" description="Basic and acidic residues" evidence="1">
    <location>
        <begin position="549"/>
        <end position="566"/>
    </location>
</feature>
<evidence type="ECO:0000313" key="3">
    <source>
        <dbReference type="Proteomes" id="UP001239994"/>
    </source>
</evidence>
<feature type="region of interest" description="Disordered" evidence="1">
    <location>
        <begin position="365"/>
        <end position="589"/>
    </location>
</feature>
<evidence type="ECO:0000256" key="1">
    <source>
        <dbReference type="SAM" id="MobiDB-lite"/>
    </source>
</evidence>
<feature type="region of interest" description="Disordered" evidence="1">
    <location>
        <begin position="177"/>
        <end position="214"/>
    </location>
</feature>
<feature type="region of interest" description="Disordered" evidence="1">
    <location>
        <begin position="102"/>
        <end position="165"/>
    </location>
</feature>
<gene>
    <name evidence="2" type="ORF">P4O66_018018</name>
</gene>
<feature type="compositionally biased region" description="Basic and acidic residues" evidence="1">
    <location>
        <begin position="390"/>
        <end position="433"/>
    </location>
</feature>
<feature type="compositionally biased region" description="Low complexity" evidence="1">
    <location>
        <begin position="570"/>
        <end position="588"/>
    </location>
</feature>
<keyword evidence="3" id="KW-1185">Reference proteome</keyword>
<sequence>MNYSRRVGAWLFALPFRFVRACVYCGRLEMISVWLLFLKLLRATTGVKRPNGSEINEGRKDSLNQQQKEQKYLSESVTMETGQLTERADVKDCKTDPEVVEEEKIQQGSGDEVECTNINFPECPDTEKSSSPITEQYKGNGMPGKSESSCETNRSANPQEDTMVNETEREVACVRECVPPPEPDTEQRAQSQSVEGEGNHPCPLGAKESEHKELQESLKIIQETVLEQQIGGLDVSDVSTELCHDNERDDLSECLQVEMAIVSSDSEAEEQWKSVFSRVVDEEESSDIVGPDMSHDSEETSNLDHAAEEHSNTLSQSKCEPEDEDEALVTTAESDDILEQPESLIECESEDNQYEMAMHYSSLSKIPGDDEGLRQSAKHGLQRLSASTSELDRELPQDHRVIEESKSENVSSEHLDFRTTRQQWRRMEEESKSQLHQPTARRGNCQGTHSTMYTPVRNLERPKRDPEPEGLSLGDYQYTQFSPCSEDSGMDDTSYRSQYDEPETPVERAIRETMEREESFRRERAMSRPSSGDTVQGKPRSLTLLTGRSDPEDRRRMYNTPEDRCRSQRSPSSKTPTFSITTSPSSRSSYHEMVANNVIILEPDSYPASPRHKGKGLLSPGSNRCAKWSSDMSNVIILETSNLIIRSASEFCLNTMCHEPQESTFHKNPFFKLRSRSTQSLVDQEIKVVRQREEEFKRQRAQLYNREKYDTILVSPNLLSQEKFTYDRAGEIPAKCKSSPSSPSKIRKMDRSALSCDQKFPEAHYTGVRRKSALVQRWEAGIFANHQPQD</sequence>